<dbReference type="CDD" id="cd00130">
    <property type="entry name" value="PAS"/>
    <property type="match status" value="1"/>
</dbReference>
<dbReference type="PROSITE" id="PS50113">
    <property type="entry name" value="PAC"/>
    <property type="match status" value="1"/>
</dbReference>
<evidence type="ECO:0000256" key="6">
    <source>
        <dbReference type="ARBA" id="ARBA00023170"/>
    </source>
</evidence>
<protein>
    <submittedName>
        <fullName evidence="10">Putative LOV domain-containing protein</fullName>
    </submittedName>
</protein>
<evidence type="ECO:0000256" key="4">
    <source>
        <dbReference type="ARBA" id="ARBA00022643"/>
    </source>
</evidence>
<dbReference type="GO" id="GO:0009881">
    <property type="term" value="F:photoreceptor activity"/>
    <property type="evidence" value="ECO:0007669"/>
    <property type="project" value="UniProtKB-KW"/>
</dbReference>
<dbReference type="PANTHER" id="PTHR47429">
    <property type="entry name" value="PROTEIN TWIN LOV 1"/>
    <property type="match status" value="1"/>
</dbReference>
<dbReference type="PANTHER" id="PTHR47429:SF8">
    <property type="entry name" value="PHOTOTROPIN-1-LIKE"/>
    <property type="match status" value="1"/>
</dbReference>
<name>A0A126X0G9_9MARC</name>
<keyword evidence="5" id="KW-0157">Chromophore</keyword>
<feature type="domain" description="PAS" evidence="8">
    <location>
        <begin position="307"/>
        <end position="356"/>
    </location>
</feature>
<evidence type="ECO:0000256" key="1">
    <source>
        <dbReference type="ARBA" id="ARBA00022543"/>
    </source>
</evidence>
<proteinExistence type="evidence at transcript level"/>
<feature type="region of interest" description="Disordered" evidence="7">
    <location>
        <begin position="495"/>
        <end position="535"/>
    </location>
</feature>
<dbReference type="PROSITE" id="PS50112">
    <property type="entry name" value="PAS"/>
    <property type="match status" value="1"/>
</dbReference>
<keyword evidence="1" id="KW-0600">Photoreceptor protein</keyword>
<dbReference type="InterPro" id="IPR000700">
    <property type="entry name" value="PAS-assoc_C"/>
</dbReference>
<feature type="region of interest" description="Disordered" evidence="7">
    <location>
        <begin position="236"/>
        <end position="262"/>
    </location>
</feature>
<dbReference type="AlphaFoldDB" id="A0A126X0G9"/>
<dbReference type="GO" id="GO:0005634">
    <property type="term" value="C:nucleus"/>
    <property type="evidence" value="ECO:0007669"/>
    <property type="project" value="TreeGrafter"/>
</dbReference>
<evidence type="ECO:0000256" key="3">
    <source>
        <dbReference type="ARBA" id="ARBA00022630"/>
    </source>
</evidence>
<dbReference type="EMBL" id="KU700456">
    <property type="protein sequence ID" value="AML78226.1"/>
    <property type="molecule type" value="mRNA"/>
</dbReference>
<sequence>MGKAFEVTVGGHEDESYMARGKLGSPEAFGGKSEKKNSPSAGVVAPLLRKYAWPDPLEAAELYLERIGQSAFLKTDVRQVTNLLQKRVEETGHQVKVPTAPIEELNQVRKWLLRSNRCISPVKGYINLDWGSEFSFDGSDSDDDEAVLAIQVSEIAEEVVASHQAMEHGVFSDLVEPERAIKDGLARSEAAKSKFDFPELDEDQKRNVVDKKISSPTKAQLEEIFRGMMKARAEYESGSTESFSRRDVETSRTSSESMSDEAISKRASLWGNGVASIVLRNSSRESTPRSSDGSSGGSSYSEDIPSVSKHIKDALSSFQLAFLVCDAVDRSIPILYASAGFLHMTGYSAEEVIGRNCRFLQGVDTGQKEVASIREKLKIGEIYTGTLLNYKKDGTPFWNLLTLSPIKDDKGRVMKYIGMQAEVNSSSRISSSRQTEETSDEVCNDSVVKPDWLAAKSTTSRIDVTIPTRPPLLSQARLEREASLPVFSVRNSELAATEKQQQAERTQRIANDGGTSSPPVPQNQARSRSRSSGSSRASYHYALNCGGNISIDCRRSESMESRPLTWQAAVRKSAEELRLCPGNEIEQPGVAPKKECGVVVKKKSSIQRVGILKMFWRIHKKVLDRQETIATIPSMRINAFDSDSDGELEERPWDLRPSRPTGGAGERYQ</sequence>
<feature type="region of interest" description="Disordered" evidence="7">
    <location>
        <begin position="281"/>
        <end position="303"/>
    </location>
</feature>
<dbReference type="Gene3D" id="3.30.450.20">
    <property type="entry name" value="PAS domain"/>
    <property type="match status" value="1"/>
</dbReference>
<keyword evidence="2" id="KW-0716">Sensory transduction</keyword>
<accession>A0A126X0G9</accession>
<evidence type="ECO:0000256" key="2">
    <source>
        <dbReference type="ARBA" id="ARBA00022606"/>
    </source>
</evidence>
<dbReference type="NCBIfam" id="TIGR00229">
    <property type="entry name" value="sensory_box"/>
    <property type="match status" value="1"/>
</dbReference>
<dbReference type="InterPro" id="IPR001610">
    <property type="entry name" value="PAC"/>
</dbReference>
<reference evidence="10" key="1">
    <citation type="journal article" date="2016" name="Proc. Natl. Acad. Sci. U.S.A.">
        <title>Functional and topological diversity of LOV domain photoreceptors.</title>
        <authorList>
            <person name="Glantz S.T."/>
            <person name="Carpenter E.J."/>
            <person name="Melkonian M."/>
            <person name="Gardner K.H."/>
            <person name="Boyden E.S."/>
            <person name="Wong G.K."/>
            <person name="Chow B.Y."/>
        </authorList>
    </citation>
    <scope>NUCLEOTIDE SEQUENCE</scope>
    <source>
        <strain evidence="10">PIUF_2016630</strain>
    </source>
</reference>
<dbReference type="Pfam" id="PF13426">
    <property type="entry name" value="PAS_9"/>
    <property type="match status" value="1"/>
</dbReference>
<keyword evidence="4" id="KW-0288">FMN</keyword>
<dbReference type="SMART" id="SM00086">
    <property type="entry name" value="PAC"/>
    <property type="match status" value="1"/>
</dbReference>
<dbReference type="InterPro" id="IPR035965">
    <property type="entry name" value="PAS-like_dom_sf"/>
</dbReference>
<keyword evidence="3" id="KW-0285">Flavoprotein</keyword>
<organism evidence="10">
    <name type="scientific">Pellia sp. BC-2016</name>
    <dbReference type="NCBI Taxonomy" id="1799610"/>
    <lineage>
        <taxon>Eukaryota</taxon>
        <taxon>Viridiplantae</taxon>
        <taxon>Streptophyta</taxon>
        <taxon>Embryophyta</taxon>
        <taxon>Marchantiophyta</taxon>
        <taxon>Jungermanniopsida</taxon>
        <taxon>Pelliidae</taxon>
        <taxon>Pelliales</taxon>
        <taxon>Pelliaceae</taxon>
        <taxon>Pellia</taxon>
    </lineage>
</organism>
<dbReference type="GO" id="GO:0009637">
    <property type="term" value="P:response to blue light"/>
    <property type="evidence" value="ECO:0007669"/>
    <property type="project" value="UniProtKB-ARBA"/>
</dbReference>
<feature type="region of interest" description="Disordered" evidence="7">
    <location>
        <begin position="640"/>
        <end position="669"/>
    </location>
</feature>
<evidence type="ECO:0000259" key="9">
    <source>
        <dbReference type="PROSITE" id="PS50113"/>
    </source>
</evidence>
<feature type="compositionally biased region" description="Low complexity" evidence="7">
    <location>
        <begin position="288"/>
        <end position="303"/>
    </location>
</feature>
<evidence type="ECO:0000256" key="5">
    <source>
        <dbReference type="ARBA" id="ARBA00022991"/>
    </source>
</evidence>
<evidence type="ECO:0000259" key="8">
    <source>
        <dbReference type="PROSITE" id="PS50112"/>
    </source>
</evidence>
<evidence type="ECO:0000313" key="10">
    <source>
        <dbReference type="EMBL" id="AML78226.1"/>
    </source>
</evidence>
<keyword evidence="6" id="KW-0675">Receptor</keyword>
<dbReference type="InterPro" id="IPR000014">
    <property type="entry name" value="PAS"/>
</dbReference>
<feature type="domain" description="PAC" evidence="9">
    <location>
        <begin position="381"/>
        <end position="435"/>
    </location>
</feature>
<dbReference type="SUPFAM" id="SSF55785">
    <property type="entry name" value="PYP-like sensor domain (PAS domain)"/>
    <property type="match status" value="1"/>
</dbReference>
<evidence type="ECO:0000256" key="7">
    <source>
        <dbReference type="SAM" id="MobiDB-lite"/>
    </source>
</evidence>